<feature type="transmembrane region" description="Helical" evidence="7">
    <location>
        <begin position="388"/>
        <end position="408"/>
    </location>
</feature>
<keyword evidence="2 6" id="KW-0547">Nucleotide-binding</keyword>
<dbReference type="Gene3D" id="3.30.200.20">
    <property type="entry name" value="Phosphorylase Kinase, domain 1"/>
    <property type="match status" value="1"/>
</dbReference>
<gene>
    <name evidence="9" type="ORF">L6773_18785</name>
</gene>
<evidence type="ECO:0000256" key="1">
    <source>
        <dbReference type="ARBA" id="ARBA00022679"/>
    </source>
</evidence>
<dbReference type="CDD" id="cd14014">
    <property type="entry name" value="STKc_PknB_like"/>
    <property type="match status" value="1"/>
</dbReference>
<dbReference type="EMBL" id="JAKLWS010000038">
    <property type="protein sequence ID" value="MCG2590627.1"/>
    <property type="molecule type" value="Genomic_DNA"/>
</dbReference>
<dbReference type="PROSITE" id="PS50011">
    <property type="entry name" value="PROTEIN_KINASE_DOM"/>
    <property type="match status" value="1"/>
</dbReference>
<evidence type="ECO:0000256" key="3">
    <source>
        <dbReference type="ARBA" id="ARBA00022777"/>
    </source>
</evidence>
<feature type="domain" description="Protein kinase" evidence="8">
    <location>
        <begin position="90"/>
        <end position="359"/>
    </location>
</feature>
<dbReference type="PROSITE" id="PS00107">
    <property type="entry name" value="PROTEIN_KINASE_ATP"/>
    <property type="match status" value="1"/>
</dbReference>
<accession>A0ABS9KIE5</accession>
<keyword evidence="1" id="KW-0808">Transferase</keyword>
<dbReference type="InterPro" id="IPR011990">
    <property type="entry name" value="TPR-like_helical_dom_sf"/>
</dbReference>
<keyword evidence="5" id="KW-0802">TPR repeat</keyword>
<dbReference type="PANTHER" id="PTHR43289:SF34">
    <property type="entry name" value="SERINE_THREONINE-PROTEIN KINASE YBDM-RELATED"/>
    <property type="match status" value="1"/>
</dbReference>
<evidence type="ECO:0000256" key="2">
    <source>
        <dbReference type="ARBA" id="ARBA00022741"/>
    </source>
</evidence>
<dbReference type="Pfam" id="PF13424">
    <property type="entry name" value="TPR_12"/>
    <property type="match status" value="3"/>
</dbReference>
<reference evidence="9" key="1">
    <citation type="submission" date="2022-01" db="EMBL/GenBank/DDBJ databases">
        <authorList>
            <person name="Wang Y."/>
        </authorList>
    </citation>
    <scope>NUCLEOTIDE SEQUENCE</scope>
    <source>
        <strain evidence="9">WB101</strain>
    </source>
</reference>
<evidence type="ECO:0000313" key="9">
    <source>
        <dbReference type="EMBL" id="MCG2590627.1"/>
    </source>
</evidence>
<evidence type="ECO:0000256" key="4">
    <source>
        <dbReference type="ARBA" id="ARBA00022840"/>
    </source>
</evidence>
<name>A0ABS9KIE5_9BACT</name>
<dbReference type="InterPro" id="IPR008271">
    <property type="entry name" value="Ser/Thr_kinase_AS"/>
</dbReference>
<dbReference type="Proteomes" id="UP001165366">
    <property type="component" value="Unassembled WGS sequence"/>
</dbReference>
<proteinExistence type="predicted"/>
<organism evidence="9 10">
    <name type="scientific">Rhodohalobacter sulfatireducens</name>
    <dbReference type="NCBI Taxonomy" id="2911366"/>
    <lineage>
        <taxon>Bacteria</taxon>
        <taxon>Pseudomonadati</taxon>
        <taxon>Balneolota</taxon>
        <taxon>Balneolia</taxon>
        <taxon>Balneolales</taxon>
        <taxon>Balneolaceae</taxon>
        <taxon>Rhodohalobacter</taxon>
    </lineage>
</organism>
<dbReference type="SMART" id="SM00028">
    <property type="entry name" value="TPR"/>
    <property type="match status" value="7"/>
</dbReference>
<dbReference type="InterPro" id="IPR019734">
    <property type="entry name" value="TPR_rpt"/>
</dbReference>
<sequence length="910" mass="104725">MDDKNWEKVENIIDDLLQLPDDQRKSYIEKTCGDDIQLKRDVKELLHSIFESEGWLDDPEEYKRDFYQELSDDEFKAFDQSLIDKKVGSYTIRKKIGEGGMGSVFLGERTDGEFEHRVAIKIIRHGHATEQNILRFRREQQILAGLNHPGIARLFDGGFTEDGYPYIIMEYIDGLPMTEFCRVNRCSLDEKIKLFRKVLRAVQYAHENLVIHRDLKPGNILVTESREVKILDFGISKLLEEEESLNITRTGSRLLTLKYAAPEQIRQTNITTSTDLYSLGVMFYELIASEAPFNLEEQTRYESEQIILNDDPVKPSAKASSNRQKNILSGDLDAITLKAIRKEPEQRYRMAKEFLNELNNYQKGLPISARNDTFRYRAQKFFKRNQKAIAVGVGITLLMIGFASFYAYRITQERNIAQIEAQKAENVKNLLVELFRGNDPITGDAESMSLDQLLAEGTDEIINRDLEPSVKIELLLTLTTIYQNITQFEKAQQLAGESLDLSQAHFGENSIPVAESYIKLGGLEHDLGNYREGREYFVKAENVLDETASESNPLYATLYNHLGLSEEQLGNYESSHAYFQKSINVLKNQAAVDSTLFIKDIKSLARGYYRIDNYQKGDSLLLAALEASRSFHGEDDVITSSILGDLGMYKMTQAEYDEARNYYNQSLQIKEQVYGDDGHPNYTATLTNLAVLEKQLGNYTVAESLFTRTMKIDEKLFGEEHPYVAMSKNHLAGIHFERDEYKQALELQEEAMNVYLEAYGEDHYYLGAVFKNYGNLLSIMGNYEKVESYFERSKSIYEDFEETDKDTFAKLYKARGEHYLRVGKYEEAARQFEKAADYFDEYHYDEYKRASAESLIKMAKAYVELERTEYADLILKDVKSRIDTSSALANHPNIDKLFSETVDNLSNRLH</sequence>
<dbReference type="PROSITE" id="PS50005">
    <property type="entry name" value="TPR"/>
    <property type="match status" value="3"/>
</dbReference>
<dbReference type="Gene3D" id="1.25.40.10">
    <property type="entry name" value="Tetratricopeptide repeat domain"/>
    <property type="match status" value="3"/>
</dbReference>
<dbReference type="InterPro" id="IPR000719">
    <property type="entry name" value="Prot_kinase_dom"/>
</dbReference>
<dbReference type="Pfam" id="PF13374">
    <property type="entry name" value="TPR_10"/>
    <property type="match status" value="1"/>
</dbReference>
<dbReference type="InterPro" id="IPR017441">
    <property type="entry name" value="Protein_kinase_ATP_BS"/>
</dbReference>
<comment type="caution">
    <text evidence="9">The sequence shown here is derived from an EMBL/GenBank/DDBJ whole genome shotgun (WGS) entry which is preliminary data.</text>
</comment>
<feature type="binding site" evidence="6">
    <location>
        <position position="121"/>
    </location>
    <ligand>
        <name>ATP</name>
        <dbReference type="ChEBI" id="CHEBI:30616"/>
    </ligand>
</feature>
<dbReference type="Gene3D" id="1.10.510.10">
    <property type="entry name" value="Transferase(Phosphotransferase) domain 1"/>
    <property type="match status" value="1"/>
</dbReference>
<feature type="repeat" description="TPR" evidence="5">
    <location>
        <begin position="556"/>
        <end position="589"/>
    </location>
</feature>
<evidence type="ECO:0000256" key="7">
    <source>
        <dbReference type="SAM" id="Phobius"/>
    </source>
</evidence>
<protein>
    <submittedName>
        <fullName evidence="9">Serine/threonine-protein kinase</fullName>
    </submittedName>
</protein>
<keyword evidence="10" id="KW-1185">Reference proteome</keyword>
<dbReference type="PANTHER" id="PTHR43289">
    <property type="entry name" value="MITOGEN-ACTIVATED PROTEIN KINASE KINASE KINASE 20-RELATED"/>
    <property type="match status" value="1"/>
</dbReference>
<dbReference type="InterPro" id="IPR011009">
    <property type="entry name" value="Kinase-like_dom_sf"/>
</dbReference>
<dbReference type="RefSeq" id="WP_237856067.1">
    <property type="nucleotide sequence ID" value="NZ_JAKLWS010000038.1"/>
</dbReference>
<feature type="repeat" description="TPR" evidence="5">
    <location>
        <begin position="809"/>
        <end position="842"/>
    </location>
</feature>
<evidence type="ECO:0000256" key="6">
    <source>
        <dbReference type="PROSITE-ProRule" id="PRU10141"/>
    </source>
</evidence>
<dbReference type="PROSITE" id="PS00108">
    <property type="entry name" value="PROTEIN_KINASE_ST"/>
    <property type="match status" value="1"/>
</dbReference>
<keyword evidence="3 9" id="KW-0418">Kinase</keyword>
<dbReference type="GO" id="GO:0016301">
    <property type="term" value="F:kinase activity"/>
    <property type="evidence" value="ECO:0007669"/>
    <property type="project" value="UniProtKB-KW"/>
</dbReference>
<evidence type="ECO:0000313" key="10">
    <source>
        <dbReference type="Proteomes" id="UP001165366"/>
    </source>
</evidence>
<keyword evidence="7" id="KW-0812">Transmembrane</keyword>
<keyword evidence="7" id="KW-0472">Membrane</keyword>
<feature type="repeat" description="TPR" evidence="5">
    <location>
        <begin position="640"/>
        <end position="673"/>
    </location>
</feature>
<dbReference type="SUPFAM" id="SSF48452">
    <property type="entry name" value="TPR-like"/>
    <property type="match status" value="3"/>
</dbReference>
<dbReference type="SMART" id="SM00220">
    <property type="entry name" value="S_TKc"/>
    <property type="match status" value="1"/>
</dbReference>
<dbReference type="SUPFAM" id="SSF56112">
    <property type="entry name" value="Protein kinase-like (PK-like)"/>
    <property type="match status" value="1"/>
</dbReference>
<evidence type="ECO:0000259" key="8">
    <source>
        <dbReference type="PROSITE" id="PS50011"/>
    </source>
</evidence>
<keyword evidence="7" id="KW-1133">Transmembrane helix</keyword>
<reference evidence="9" key="2">
    <citation type="submission" date="2024-05" db="EMBL/GenBank/DDBJ databases">
        <title>Rhodohalobacter halophilus gen. nov., sp. nov., a moderately halophilic member of the family Balneolaceae.</title>
        <authorList>
            <person name="Xia J."/>
        </authorList>
    </citation>
    <scope>NUCLEOTIDE SEQUENCE</scope>
    <source>
        <strain evidence="9">WB101</strain>
    </source>
</reference>
<keyword evidence="4 6" id="KW-0067">ATP-binding</keyword>
<evidence type="ECO:0000256" key="5">
    <source>
        <dbReference type="PROSITE-ProRule" id="PRU00339"/>
    </source>
</evidence>
<dbReference type="Pfam" id="PF00069">
    <property type="entry name" value="Pkinase"/>
    <property type="match status" value="1"/>
</dbReference>